<name>A0ABV0Q1R2_9TELE</name>
<dbReference type="InterPro" id="IPR051244">
    <property type="entry name" value="TCAF"/>
</dbReference>
<accession>A0ABV0Q1R2</accession>
<organism evidence="1 2">
    <name type="scientific">Goodea atripinnis</name>
    <dbReference type="NCBI Taxonomy" id="208336"/>
    <lineage>
        <taxon>Eukaryota</taxon>
        <taxon>Metazoa</taxon>
        <taxon>Chordata</taxon>
        <taxon>Craniata</taxon>
        <taxon>Vertebrata</taxon>
        <taxon>Euteleostomi</taxon>
        <taxon>Actinopterygii</taxon>
        <taxon>Neopterygii</taxon>
        <taxon>Teleostei</taxon>
        <taxon>Neoteleostei</taxon>
        <taxon>Acanthomorphata</taxon>
        <taxon>Ovalentaria</taxon>
        <taxon>Atherinomorphae</taxon>
        <taxon>Cyprinodontiformes</taxon>
        <taxon>Goodeidae</taxon>
        <taxon>Goodea</taxon>
    </lineage>
</organism>
<dbReference type="Proteomes" id="UP001476798">
    <property type="component" value="Unassembled WGS sequence"/>
</dbReference>
<sequence>MSNPTVQSNHETSYMSLMKGLRELDLRGPYVPSDLLLIGDHAFPLAMNSKGQVLMAASLYGRGRIVVLGHEGYLTAFPALVENALIWLRGDGSDNPSVAVHQNVKVVSDNLSSSTFQVEVVGGFSSNLKSGVYVTDAYSVGADPKDLVAFLKAGGGVLLGGQAWSWAADHPKENTLHYFDGNKVSGVAGIYFSKNQGEAEHLPDFEDDLQFLLHGVSELAIPNGSLASEVLVHGPLSFPIATAGGGPAFLAGAYYGLKMEKTGFKKDLSVFVSPSNPNENWEEIQNFVAEGGGLLIGGHAWYWAQSHGNKILNQMGLSLLKTTIKAGSYKVPDPIQVVKNTYHFRHLLHQFAKHVTVDEKLSKHEEEFLKKLGSDCSTYLNMKAHDSCHYSQVVATLTDILKKSGLPQMSYCHTSSRIIHCCQLSTIKGSRWTSRLQVLFL</sequence>
<protein>
    <submittedName>
        <fullName evidence="1">Uncharacterized protein</fullName>
    </submittedName>
</protein>
<evidence type="ECO:0000313" key="2">
    <source>
        <dbReference type="Proteomes" id="UP001476798"/>
    </source>
</evidence>
<proteinExistence type="predicted"/>
<keyword evidence="2" id="KW-1185">Reference proteome</keyword>
<dbReference type="PANTHER" id="PTHR15730:SF5">
    <property type="entry name" value="SI:CH211-210B2.2-RELATED"/>
    <property type="match status" value="1"/>
</dbReference>
<gene>
    <name evidence="1" type="ORF">GOODEAATRI_028357</name>
</gene>
<dbReference type="PANTHER" id="PTHR15730">
    <property type="entry name" value="EXPERIMENTAL AUTOIMMUNE PROSTATITIS ANTIGEN 2-RELATED"/>
    <property type="match status" value="1"/>
</dbReference>
<evidence type="ECO:0000313" key="1">
    <source>
        <dbReference type="EMBL" id="MEQ2189736.1"/>
    </source>
</evidence>
<comment type="caution">
    <text evidence="1">The sequence shown here is derived from an EMBL/GenBank/DDBJ whole genome shotgun (WGS) entry which is preliminary data.</text>
</comment>
<dbReference type="EMBL" id="JAHRIO010093872">
    <property type="protein sequence ID" value="MEQ2189736.1"/>
    <property type="molecule type" value="Genomic_DNA"/>
</dbReference>
<reference evidence="1 2" key="1">
    <citation type="submission" date="2021-06" db="EMBL/GenBank/DDBJ databases">
        <authorList>
            <person name="Palmer J.M."/>
        </authorList>
    </citation>
    <scope>NUCLEOTIDE SEQUENCE [LARGE SCALE GENOMIC DNA]</scope>
    <source>
        <strain evidence="1 2">GA_2019</strain>
        <tissue evidence="1">Muscle</tissue>
    </source>
</reference>